<protein>
    <recommendedName>
        <fullName evidence="4">Sulfotransferase</fullName>
    </recommendedName>
</protein>
<comment type="caution">
    <text evidence="2">The sequence shown here is derived from an EMBL/GenBank/DDBJ whole genome shotgun (WGS) entry which is preliminary data.</text>
</comment>
<dbReference type="OrthoDB" id="6138663at2759"/>
<gene>
    <name evidence="2" type="ORF">OFUS_LOCUS19944</name>
</gene>
<evidence type="ECO:0000256" key="1">
    <source>
        <dbReference type="SAM" id="Phobius"/>
    </source>
</evidence>
<dbReference type="Gene3D" id="3.40.50.300">
    <property type="entry name" value="P-loop containing nucleotide triphosphate hydrolases"/>
    <property type="match status" value="1"/>
</dbReference>
<feature type="transmembrane region" description="Helical" evidence="1">
    <location>
        <begin position="25"/>
        <end position="52"/>
    </location>
</feature>
<dbReference type="PANTHER" id="PTHR10704">
    <property type="entry name" value="CARBOHYDRATE SULFOTRANSFERASE"/>
    <property type="match status" value="1"/>
</dbReference>
<keyword evidence="1" id="KW-0812">Transmembrane</keyword>
<evidence type="ECO:0008006" key="4">
    <source>
        <dbReference type="Google" id="ProtNLM"/>
    </source>
</evidence>
<keyword evidence="1" id="KW-0472">Membrane</keyword>
<evidence type="ECO:0000313" key="3">
    <source>
        <dbReference type="Proteomes" id="UP000749559"/>
    </source>
</evidence>
<evidence type="ECO:0000313" key="2">
    <source>
        <dbReference type="EMBL" id="CAH1795399.1"/>
    </source>
</evidence>
<dbReference type="GO" id="GO:0006790">
    <property type="term" value="P:sulfur compound metabolic process"/>
    <property type="evidence" value="ECO:0007669"/>
    <property type="project" value="TreeGrafter"/>
</dbReference>
<keyword evidence="3" id="KW-1185">Reference proteome</keyword>
<sequence>MMEQDVCDCEEDDIFKTKIRQRKTFGLSSCLLIFVAIVLFIVGLVTLGFVMYRTETITSKNGMEKDRAGVSDVAKTKRKAVIDPNENKIKVIEETKKKDISIAINQPKQDKITNPTDNESPKVEMKWLNDMLTKYGIKNKVPSADKKVNIIDVTDETSNHCYSFGAIAAIATVSAISTSFIILIMFADDKIKNIDDIKRDESFDDVVIKSQYGKLSDIFEFNWNDWDRRFNDVLEEKVNSAETIYKECEHEYRHTNHNDLFYECLRKIPNSNAWLDDIPNIPSNPKSYFDTSNKTYVILFAYERTGSSFVGQLLSLNEDFVFMYEPLHSHSARPMSFPRELDTPLNATSDLEALILNGMLTCNFYQIPANSLVYADRNYYEIKNARNKVLQDYFDCYISYGKHSPCMSLLKDICQSKKVVSVKTVRGTMEGVAKLISNGMLSLKHTKILHLMRDPRPHFLSRLEEQWTHLYQKPVDKINNITSLMCTRILKDVLIRKKLSQQFPNMFREIVYEHVASHPWSVFTDIYGFIGAQVPGKLKKFVTIMSNSSEAISNLWKTRLNPRVVREIDKRCVALYNEVGYLPIGDGSELLDMTQAIHRDYSMWQ</sequence>
<keyword evidence="1" id="KW-1133">Transmembrane helix</keyword>
<dbReference type="GO" id="GO:0001517">
    <property type="term" value="F:N-acetylglucosamine 6-O-sulfotransferase activity"/>
    <property type="evidence" value="ECO:0007669"/>
    <property type="project" value="TreeGrafter"/>
</dbReference>
<dbReference type="Proteomes" id="UP000749559">
    <property type="component" value="Unassembled WGS sequence"/>
</dbReference>
<dbReference type="PANTHER" id="PTHR10704:SF44">
    <property type="entry name" value="LD35051P-RELATED"/>
    <property type="match status" value="1"/>
</dbReference>
<dbReference type="InterPro" id="IPR051135">
    <property type="entry name" value="Gal/GlcNAc/GalNAc_ST"/>
</dbReference>
<dbReference type="SUPFAM" id="SSF52540">
    <property type="entry name" value="P-loop containing nucleoside triphosphate hydrolases"/>
    <property type="match status" value="1"/>
</dbReference>
<dbReference type="EMBL" id="CAIIXF020000009">
    <property type="protein sequence ID" value="CAH1795399.1"/>
    <property type="molecule type" value="Genomic_DNA"/>
</dbReference>
<organism evidence="2 3">
    <name type="scientific">Owenia fusiformis</name>
    <name type="common">Polychaete worm</name>
    <dbReference type="NCBI Taxonomy" id="6347"/>
    <lineage>
        <taxon>Eukaryota</taxon>
        <taxon>Metazoa</taxon>
        <taxon>Spiralia</taxon>
        <taxon>Lophotrochozoa</taxon>
        <taxon>Annelida</taxon>
        <taxon>Polychaeta</taxon>
        <taxon>Sedentaria</taxon>
        <taxon>Canalipalpata</taxon>
        <taxon>Sabellida</taxon>
        <taxon>Oweniida</taxon>
        <taxon>Oweniidae</taxon>
        <taxon>Owenia</taxon>
    </lineage>
</organism>
<proteinExistence type="predicted"/>
<name>A0A8S4PQM5_OWEFU</name>
<dbReference type="GO" id="GO:0006044">
    <property type="term" value="P:N-acetylglucosamine metabolic process"/>
    <property type="evidence" value="ECO:0007669"/>
    <property type="project" value="TreeGrafter"/>
</dbReference>
<reference evidence="2" key="1">
    <citation type="submission" date="2022-03" db="EMBL/GenBank/DDBJ databases">
        <authorList>
            <person name="Martin C."/>
        </authorList>
    </citation>
    <scope>NUCLEOTIDE SEQUENCE</scope>
</reference>
<dbReference type="InterPro" id="IPR027417">
    <property type="entry name" value="P-loop_NTPase"/>
</dbReference>
<feature type="transmembrane region" description="Helical" evidence="1">
    <location>
        <begin position="162"/>
        <end position="187"/>
    </location>
</feature>
<dbReference type="AlphaFoldDB" id="A0A8S4PQM5"/>
<accession>A0A8S4PQM5</accession>